<keyword evidence="2" id="KW-1133">Transmembrane helix</keyword>
<sequence>TAPTTTYLYVTCNWVINSQPAAALAITVTPPKHGSCNSWNLTVESSERDARRVLLGGACAMQDTILFHVPVDHLSALLTLEMRGPGRHDWLVTWNTHWPQHTPPTTSISPKPEHSRTVNAHPTRKTYRVSSGEWSVRASEREVGRMLRLATVLVLLASLLVLYAPSNTF</sequence>
<evidence type="ECO:0000313" key="3">
    <source>
        <dbReference type="EMBL" id="KAK8746529.1"/>
    </source>
</evidence>
<dbReference type="Proteomes" id="UP001445076">
    <property type="component" value="Unassembled WGS sequence"/>
</dbReference>
<keyword evidence="2" id="KW-0472">Membrane</keyword>
<dbReference type="EMBL" id="JARKIK010000017">
    <property type="protein sequence ID" value="KAK8746529.1"/>
    <property type="molecule type" value="Genomic_DNA"/>
</dbReference>
<feature type="region of interest" description="Disordered" evidence="1">
    <location>
        <begin position="102"/>
        <end position="124"/>
    </location>
</feature>
<proteinExistence type="predicted"/>
<evidence type="ECO:0000256" key="2">
    <source>
        <dbReference type="SAM" id="Phobius"/>
    </source>
</evidence>
<evidence type="ECO:0000256" key="1">
    <source>
        <dbReference type="SAM" id="MobiDB-lite"/>
    </source>
</evidence>
<protein>
    <submittedName>
        <fullName evidence="3">Uncharacterized protein</fullName>
    </submittedName>
</protein>
<keyword evidence="2" id="KW-0812">Transmembrane</keyword>
<keyword evidence="4" id="KW-1185">Reference proteome</keyword>
<gene>
    <name evidence="3" type="ORF">OTU49_017069</name>
</gene>
<organism evidence="3 4">
    <name type="scientific">Cherax quadricarinatus</name>
    <name type="common">Australian red claw crayfish</name>
    <dbReference type="NCBI Taxonomy" id="27406"/>
    <lineage>
        <taxon>Eukaryota</taxon>
        <taxon>Metazoa</taxon>
        <taxon>Ecdysozoa</taxon>
        <taxon>Arthropoda</taxon>
        <taxon>Crustacea</taxon>
        <taxon>Multicrustacea</taxon>
        <taxon>Malacostraca</taxon>
        <taxon>Eumalacostraca</taxon>
        <taxon>Eucarida</taxon>
        <taxon>Decapoda</taxon>
        <taxon>Pleocyemata</taxon>
        <taxon>Astacidea</taxon>
        <taxon>Parastacoidea</taxon>
        <taxon>Parastacidae</taxon>
        <taxon>Cherax</taxon>
    </lineage>
</organism>
<evidence type="ECO:0000313" key="4">
    <source>
        <dbReference type="Proteomes" id="UP001445076"/>
    </source>
</evidence>
<name>A0AAW0Y178_CHEQU</name>
<dbReference type="AlphaFoldDB" id="A0AAW0Y178"/>
<feature type="non-terminal residue" evidence="3">
    <location>
        <position position="1"/>
    </location>
</feature>
<comment type="caution">
    <text evidence="3">The sequence shown here is derived from an EMBL/GenBank/DDBJ whole genome shotgun (WGS) entry which is preliminary data.</text>
</comment>
<accession>A0AAW0Y178</accession>
<feature type="transmembrane region" description="Helical" evidence="2">
    <location>
        <begin position="146"/>
        <end position="164"/>
    </location>
</feature>
<reference evidence="3 4" key="1">
    <citation type="journal article" date="2024" name="BMC Genomics">
        <title>Genome assembly of redclaw crayfish (Cherax quadricarinatus) provides insights into its immune adaptation and hypoxia tolerance.</title>
        <authorList>
            <person name="Liu Z."/>
            <person name="Zheng J."/>
            <person name="Li H."/>
            <person name="Fang K."/>
            <person name="Wang S."/>
            <person name="He J."/>
            <person name="Zhou D."/>
            <person name="Weng S."/>
            <person name="Chi M."/>
            <person name="Gu Z."/>
            <person name="He J."/>
            <person name="Li F."/>
            <person name="Wang M."/>
        </authorList>
    </citation>
    <scope>NUCLEOTIDE SEQUENCE [LARGE SCALE GENOMIC DNA]</scope>
    <source>
        <strain evidence="3">ZL_2023a</strain>
    </source>
</reference>